<dbReference type="InterPro" id="IPR054471">
    <property type="entry name" value="GPIID_WHD"/>
</dbReference>
<dbReference type="STRING" id="1450535.A0A317X9X2"/>
<feature type="domain" description="Nephrocystin 3-like N-terminal" evidence="3">
    <location>
        <begin position="317"/>
        <end position="478"/>
    </location>
</feature>
<evidence type="ECO:0000259" key="2">
    <source>
        <dbReference type="Pfam" id="PF22939"/>
    </source>
</evidence>
<organism evidence="4 5">
    <name type="scientific">Aspergillus sclerotioniger CBS 115572</name>
    <dbReference type="NCBI Taxonomy" id="1450535"/>
    <lineage>
        <taxon>Eukaryota</taxon>
        <taxon>Fungi</taxon>
        <taxon>Dikarya</taxon>
        <taxon>Ascomycota</taxon>
        <taxon>Pezizomycotina</taxon>
        <taxon>Eurotiomycetes</taxon>
        <taxon>Eurotiomycetidae</taxon>
        <taxon>Eurotiales</taxon>
        <taxon>Aspergillaceae</taxon>
        <taxon>Aspergillus</taxon>
        <taxon>Aspergillus subgen. Circumdati</taxon>
    </lineage>
</organism>
<evidence type="ECO:0000313" key="5">
    <source>
        <dbReference type="Proteomes" id="UP000246702"/>
    </source>
</evidence>
<dbReference type="OrthoDB" id="194358at2759"/>
<dbReference type="InterPro" id="IPR056884">
    <property type="entry name" value="NPHP3-like_N"/>
</dbReference>
<dbReference type="RefSeq" id="XP_025472147.1">
    <property type="nucleotide sequence ID" value="XM_025615424.1"/>
</dbReference>
<accession>A0A317X9X2</accession>
<protein>
    <submittedName>
        <fullName evidence="4">Uncharacterized protein</fullName>
    </submittedName>
</protein>
<sequence>MISYQIEATVSSTAIVHDIACRELDVSSVSCSSWKSDESARGWLSLRASSLFRRITSSRTSIIGTGDLKGDFWGPLGLNLLHEPAESRIDFVFPKKWLPKEPFFEHVRIHSFGYNSNWRERATSIVTIHDFGQALLGDIHTSPSFGDSADQTPIVLIGHSMGGLSNLLSLVRGKGSKPYVESLFPYSEVIQTINDQFRHTYEGIQLWSFFETQPTILGLIVDKWSAVSELPGEQISHLNADHSNVCKFNDPTDSDYGRLRDAFTTAIKSIHALQLAIKASPETHDQEDLMRVISRFLGIVESPEIDYENNIEHRTDGSCSWLMKKESFLQWLDGKQPPKCYWLRGEPGSGKSIIAAYVIQHLKESNKDCAYFFFKDNSAEKSRIARLLCSLAYQMAATNQEIRKGLVEVCESNVTFNRRDERSIWRTLFTTKFLRTQLSRPQYWVIDALDECEKCSPLFSFLASVEASFPLLVFFTSRPSLTIERLISGQKMLTVTDDITRGASLCDITLFVESHSVHFLTDSEHERDELVENIIARSNGNFLWTNLIVNKILDAISAEQVHDCLVSSPDEMSELYASILRKVMAIPETREIACGILRWTLCALRPLHVDELQEALKLDIGKSLNQLGKMVGSICGNLIIVDAKSCVMVAHQTVREYLYRQHNNLRFSIVETTDHARLFEVCLAYLSTQELSPPRSRQTRPSTTKEFPFSEYAILHFSDHLIRASSSDPAYLITLSTFLTSNALAWIETVARTQDIDPLIQAAKNFRMFLGRMEKYQCALGNEMRTITTWTNDIAHLVALFW</sequence>
<dbReference type="GeneID" id="37117567"/>
<dbReference type="PANTHER" id="PTHR10039">
    <property type="entry name" value="AMELOGENIN"/>
    <property type="match status" value="1"/>
</dbReference>
<dbReference type="PANTHER" id="PTHR10039:SF16">
    <property type="entry name" value="GPI INOSITOL-DEACYLASE"/>
    <property type="match status" value="1"/>
</dbReference>
<dbReference type="Proteomes" id="UP000246702">
    <property type="component" value="Unassembled WGS sequence"/>
</dbReference>
<name>A0A317X9X2_9EURO</name>
<gene>
    <name evidence="4" type="ORF">BO94DRAFT_581717</name>
</gene>
<dbReference type="Pfam" id="PF24883">
    <property type="entry name" value="NPHP3_N"/>
    <property type="match status" value="1"/>
</dbReference>
<dbReference type="EMBL" id="MSFK01000003">
    <property type="protein sequence ID" value="PWY95386.1"/>
    <property type="molecule type" value="Genomic_DNA"/>
</dbReference>
<dbReference type="AlphaFoldDB" id="A0A317X9X2"/>
<evidence type="ECO:0000259" key="3">
    <source>
        <dbReference type="Pfam" id="PF24883"/>
    </source>
</evidence>
<dbReference type="Gene3D" id="3.40.50.300">
    <property type="entry name" value="P-loop containing nucleotide triphosphate hydrolases"/>
    <property type="match status" value="1"/>
</dbReference>
<evidence type="ECO:0000256" key="1">
    <source>
        <dbReference type="ARBA" id="ARBA00022737"/>
    </source>
</evidence>
<comment type="caution">
    <text evidence="4">The sequence shown here is derived from an EMBL/GenBank/DDBJ whole genome shotgun (WGS) entry which is preliminary data.</text>
</comment>
<evidence type="ECO:0000313" key="4">
    <source>
        <dbReference type="EMBL" id="PWY95386.1"/>
    </source>
</evidence>
<proteinExistence type="predicted"/>
<keyword evidence="5" id="KW-1185">Reference proteome</keyword>
<keyword evidence="1" id="KW-0677">Repeat</keyword>
<dbReference type="Pfam" id="PF22939">
    <property type="entry name" value="WHD_GPIID"/>
    <property type="match status" value="1"/>
</dbReference>
<dbReference type="InterPro" id="IPR027417">
    <property type="entry name" value="P-loop_NTPase"/>
</dbReference>
<reference evidence="4 5" key="1">
    <citation type="submission" date="2016-12" db="EMBL/GenBank/DDBJ databases">
        <title>The genomes of Aspergillus section Nigri reveals drivers in fungal speciation.</title>
        <authorList>
            <consortium name="DOE Joint Genome Institute"/>
            <person name="Vesth T.C."/>
            <person name="Nybo J."/>
            <person name="Theobald S."/>
            <person name="Brandl J."/>
            <person name="Frisvad J.C."/>
            <person name="Nielsen K.F."/>
            <person name="Lyhne E.K."/>
            <person name="Kogle M.E."/>
            <person name="Kuo A."/>
            <person name="Riley R."/>
            <person name="Clum A."/>
            <person name="Nolan M."/>
            <person name="Lipzen A."/>
            <person name="Salamov A."/>
            <person name="Henrissat B."/>
            <person name="Wiebenga A."/>
            <person name="De Vries R.P."/>
            <person name="Grigoriev I.V."/>
            <person name="Mortensen U.H."/>
            <person name="Andersen M.R."/>
            <person name="Baker S.E."/>
        </authorList>
    </citation>
    <scope>NUCLEOTIDE SEQUENCE [LARGE SCALE GENOMIC DNA]</scope>
    <source>
        <strain evidence="4 5">CBS 115572</strain>
    </source>
</reference>
<feature type="domain" description="GPI inositol-deacylase winged helix" evidence="2">
    <location>
        <begin position="584"/>
        <end position="669"/>
    </location>
</feature>
<dbReference type="SUPFAM" id="SSF52540">
    <property type="entry name" value="P-loop containing nucleoside triphosphate hydrolases"/>
    <property type="match status" value="1"/>
</dbReference>